<accession>A0ABX0JWD5</accession>
<evidence type="ECO:0000313" key="3">
    <source>
        <dbReference type="Proteomes" id="UP000631653"/>
    </source>
</evidence>
<feature type="transmembrane region" description="Helical" evidence="1">
    <location>
        <begin position="25"/>
        <end position="43"/>
    </location>
</feature>
<dbReference type="Proteomes" id="UP000631653">
    <property type="component" value="Unassembled WGS sequence"/>
</dbReference>
<keyword evidence="1" id="KW-1133">Transmembrane helix</keyword>
<reference evidence="2 3" key="1">
    <citation type="journal article" date="2020" name="Int. J. Syst. Evol. Microbiol.">
        <title>Novel acetic acid bacteria from cider fermentations: Acetobacter conturbans sp. nov. and Acetobacter fallax sp. nov.</title>
        <authorList>
            <person name="Sombolestani A.S."/>
            <person name="Cleenwerck I."/>
            <person name="Cnockaert M."/>
            <person name="Borremans W."/>
            <person name="Wieme A.D."/>
            <person name="De Vuyst L."/>
            <person name="Vandamme P."/>
        </authorList>
    </citation>
    <scope>NUCLEOTIDE SEQUENCE [LARGE SCALE GENOMIC DNA]</scope>
    <source>
        <strain evidence="2 3">LMG 1627</strain>
    </source>
</reference>
<name>A0ABX0JWD5_9PROT</name>
<sequence length="229" mass="24547">MSDEIFREVDEAVRLERLRQAARRFAGLGLGAIILVCAGIGGWEYRESQRARADTAQSATYIKALHDLGSDASVAGLSAPLNPEQQKAVAALMETGRSARPDLGALARLRVASSDASHGRLTDALAIWEGIRQDAHVAPVLRSMASLLWCEWQLDTGDIATVRSRLSLLASESKPFAALANEQLAMLDIRAGDLKSARGRLTGLAQDYNAPSGVRMRAGGLLQTLDQQG</sequence>
<organism evidence="2 3">
    <name type="scientific">Acetobacter conturbans</name>
    <dbReference type="NCBI Taxonomy" id="1737472"/>
    <lineage>
        <taxon>Bacteria</taxon>
        <taxon>Pseudomonadati</taxon>
        <taxon>Pseudomonadota</taxon>
        <taxon>Alphaproteobacteria</taxon>
        <taxon>Acetobacterales</taxon>
        <taxon>Acetobacteraceae</taxon>
        <taxon>Acetobacter</taxon>
    </lineage>
</organism>
<evidence type="ECO:0000313" key="2">
    <source>
        <dbReference type="EMBL" id="NHN87088.1"/>
    </source>
</evidence>
<evidence type="ECO:0008006" key="4">
    <source>
        <dbReference type="Google" id="ProtNLM"/>
    </source>
</evidence>
<evidence type="ECO:0000256" key="1">
    <source>
        <dbReference type="SAM" id="Phobius"/>
    </source>
</evidence>
<dbReference type="RefSeq" id="WP_173568392.1">
    <property type="nucleotide sequence ID" value="NZ_WOSY01000001.1"/>
</dbReference>
<protein>
    <recommendedName>
        <fullName evidence="4">Tetratricopeptide repeat-like domain-containing protein</fullName>
    </recommendedName>
</protein>
<proteinExistence type="predicted"/>
<gene>
    <name evidence="2" type="ORF">GOB81_00345</name>
</gene>
<comment type="caution">
    <text evidence="2">The sequence shown here is derived from an EMBL/GenBank/DDBJ whole genome shotgun (WGS) entry which is preliminary data.</text>
</comment>
<keyword evidence="1" id="KW-0472">Membrane</keyword>
<keyword evidence="3" id="KW-1185">Reference proteome</keyword>
<keyword evidence="1" id="KW-0812">Transmembrane</keyword>
<dbReference type="EMBL" id="WOSY01000001">
    <property type="protein sequence ID" value="NHN87088.1"/>
    <property type="molecule type" value="Genomic_DNA"/>
</dbReference>